<dbReference type="AlphaFoldDB" id="A0A368RUX9"/>
<keyword evidence="2" id="KW-1133">Transmembrane helix</keyword>
<dbReference type="EMBL" id="CM003534">
    <property type="protein sequence ID" value="RCV33959.1"/>
    <property type="molecule type" value="Genomic_DNA"/>
</dbReference>
<sequence>MQRVAYFSHRRAARSPTAASAATHPPRPHTSAKTDRAQSRGSTTCYRGIEGQSKRTLLFFLAPESIGTITGLWLAVVNLRGSIGIGYPFCCLHELRL</sequence>
<reference evidence="3" key="1">
    <citation type="journal article" date="2012" name="Nat. Biotechnol.">
        <title>Reference genome sequence of the model plant Setaria.</title>
        <authorList>
            <person name="Bennetzen J.L."/>
            <person name="Schmutz J."/>
            <person name="Wang H."/>
            <person name="Percifield R."/>
            <person name="Hawkins J."/>
            <person name="Pontaroli A.C."/>
            <person name="Estep M."/>
            <person name="Feng L."/>
            <person name="Vaughn J.N."/>
            <person name="Grimwood J."/>
            <person name="Jenkins J."/>
            <person name="Barry K."/>
            <person name="Lindquist E."/>
            <person name="Hellsten U."/>
            <person name="Deshpande S."/>
            <person name="Wang X."/>
            <person name="Wu X."/>
            <person name="Mitros T."/>
            <person name="Triplett J."/>
            <person name="Yang X."/>
            <person name="Ye C.Y."/>
            <person name="Mauro-Herrera M."/>
            <person name="Wang L."/>
            <person name="Li P."/>
            <person name="Sharma M."/>
            <person name="Sharma R."/>
            <person name="Ronald P.C."/>
            <person name="Panaud O."/>
            <person name="Kellogg E.A."/>
            <person name="Brutnell T.P."/>
            <person name="Doust A.N."/>
            <person name="Tuskan G.A."/>
            <person name="Rokhsar D."/>
            <person name="Devos K.M."/>
        </authorList>
    </citation>
    <scope>NUCLEOTIDE SEQUENCE [LARGE SCALE GENOMIC DNA]</scope>
    <source>
        <strain evidence="3">Yugu1</strain>
    </source>
</reference>
<reference evidence="3" key="2">
    <citation type="submission" date="2015-07" db="EMBL/GenBank/DDBJ databases">
        <authorList>
            <person name="Noorani M."/>
        </authorList>
    </citation>
    <scope>NUCLEOTIDE SEQUENCE</scope>
    <source>
        <strain evidence="3">Yugu1</strain>
    </source>
</reference>
<evidence type="ECO:0000256" key="1">
    <source>
        <dbReference type="SAM" id="MobiDB-lite"/>
    </source>
</evidence>
<feature type="region of interest" description="Disordered" evidence="1">
    <location>
        <begin position="1"/>
        <end position="44"/>
    </location>
</feature>
<evidence type="ECO:0000256" key="2">
    <source>
        <dbReference type="SAM" id="Phobius"/>
    </source>
</evidence>
<keyword evidence="2" id="KW-0812">Transmembrane</keyword>
<organism evidence="3">
    <name type="scientific">Setaria italica</name>
    <name type="common">Foxtail millet</name>
    <name type="synonym">Panicum italicum</name>
    <dbReference type="NCBI Taxonomy" id="4555"/>
    <lineage>
        <taxon>Eukaryota</taxon>
        <taxon>Viridiplantae</taxon>
        <taxon>Streptophyta</taxon>
        <taxon>Embryophyta</taxon>
        <taxon>Tracheophyta</taxon>
        <taxon>Spermatophyta</taxon>
        <taxon>Magnoliopsida</taxon>
        <taxon>Liliopsida</taxon>
        <taxon>Poales</taxon>
        <taxon>Poaceae</taxon>
        <taxon>PACMAD clade</taxon>
        <taxon>Panicoideae</taxon>
        <taxon>Panicodae</taxon>
        <taxon>Paniceae</taxon>
        <taxon>Cenchrinae</taxon>
        <taxon>Setaria</taxon>
    </lineage>
</organism>
<evidence type="ECO:0000313" key="3">
    <source>
        <dbReference type="EMBL" id="RCV33959.1"/>
    </source>
</evidence>
<accession>A0A368RUX9</accession>
<keyword evidence="2" id="KW-0472">Membrane</keyword>
<gene>
    <name evidence="3" type="ORF">SETIT_7G124800v2</name>
</gene>
<feature type="transmembrane region" description="Helical" evidence="2">
    <location>
        <begin position="57"/>
        <end position="76"/>
    </location>
</feature>
<proteinExistence type="predicted"/>
<feature type="compositionally biased region" description="Low complexity" evidence="1">
    <location>
        <begin position="14"/>
        <end position="24"/>
    </location>
</feature>
<name>A0A368RUX9_SETIT</name>
<protein>
    <submittedName>
        <fullName evidence="3">Uncharacterized protein</fullName>
    </submittedName>
</protein>